<dbReference type="OrthoDB" id="7994078at2"/>
<sequence>MRVLTAEDEQAVERLTLQLLHDAYCDLAAVLRGAQPQAAAAILGAMEQRVTDVLGRICRQGLEGPASVAIAIAVGERIGAIMDQAHGRDGQTVLAA</sequence>
<evidence type="ECO:0000313" key="2">
    <source>
        <dbReference type="Proteomes" id="UP000198704"/>
    </source>
</evidence>
<accession>A0A1H0DQ61</accession>
<dbReference type="Proteomes" id="UP000198704">
    <property type="component" value="Unassembled WGS sequence"/>
</dbReference>
<dbReference type="EMBL" id="FNHS01000010">
    <property type="protein sequence ID" value="SDN72173.1"/>
    <property type="molecule type" value="Genomic_DNA"/>
</dbReference>
<organism evidence="1 2">
    <name type="scientific">Methylobacterium phyllostachyos</name>
    <dbReference type="NCBI Taxonomy" id="582672"/>
    <lineage>
        <taxon>Bacteria</taxon>
        <taxon>Pseudomonadati</taxon>
        <taxon>Pseudomonadota</taxon>
        <taxon>Alphaproteobacteria</taxon>
        <taxon>Hyphomicrobiales</taxon>
        <taxon>Methylobacteriaceae</taxon>
        <taxon>Methylobacterium</taxon>
    </lineage>
</organism>
<protein>
    <submittedName>
        <fullName evidence="1">Uncharacterized protein</fullName>
    </submittedName>
</protein>
<name>A0A1H0DQ61_9HYPH</name>
<reference evidence="2" key="1">
    <citation type="submission" date="2016-10" db="EMBL/GenBank/DDBJ databases">
        <authorList>
            <person name="Varghese N."/>
            <person name="Submissions S."/>
        </authorList>
    </citation>
    <scope>NUCLEOTIDE SEQUENCE [LARGE SCALE GENOMIC DNA]</scope>
    <source>
        <strain evidence="2">BL47</strain>
    </source>
</reference>
<gene>
    <name evidence="1" type="ORF">SAMN05216360_110249</name>
</gene>
<keyword evidence="2" id="KW-1185">Reference proteome</keyword>
<dbReference type="RefSeq" id="WP_091718020.1">
    <property type="nucleotide sequence ID" value="NZ_FNHS01000010.1"/>
</dbReference>
<proteinExistence type="predicted"/>
<evidence type="ECO:0000313" key="1">
    <source>
        <dbReference type="EMBL" id="SDN72173.1"/>
    </source>
</evidence>
<dbReference type="AlphaFoldDB" id="A0A1H0DQ61"/>
<dbReference type="STRING" id="582672.SAMN05216360_110249"/>